<dbReference type="InterPro" id="IPR029044">
    <property type="entry name" value="Nucleotide-diphossugar_trans"/>
</dbReference>
<evidence type="ECO:0000259" key="1">
    <source>
        <dbReference type="Pfam" id="PF00535"/>
    </source>
</evidence>
<dbReference type="InterPro" id="IPR001173">
    <property type="entry name" value="Glyco_trans_2-like"/>
</dbReference>
<dbReference type="STRING" id="650891.SAMN05216203_1014"/>
<feature type="domain" description="Glycosyltransferase 2-like" evidence="1">
    <location>
        <begin position="14"/>
        <end position="194"/>
    </location>
</feature>
<dbReference type="EMBL" id="FOYW01000001">
    <property type="protein sequence ID" value="SFR51008.1"/>
    <property type="molecule type" value="Genomic_DNA"/>
</dbReference>
<protein>
    <submittedName>
        <fullName evidence="2">Glycosyl transferase family 2</fullName>
    </submittedName>
</protein>
<keyword evidence="2" id="KW-0808">Transferase</keyword>
<proteinExistence type="predicted"/>
<evidence type="ECO:0000313" key="3">
    <source>
        <dbReference type="Proteomes" id="UP000198644"/>
    </source>
</evidence>
<reference evidence="2 3" key="1">
    <citation type="submission" date="2016-10" db="EMBL/GenBank/DDBJ databases">
        <authorList>
            <person name="de Groot N.N."/>
        </authorList>
    </citation>
    <scope>NUCLEOTIDE SEQUENCE [LARGE SCALE GENOMIC DNA]</scope>
    <source>
        <strain evidence="2 3">CGMCC 1.9167</strain>
    </source>
</reference>
<dbReference type="RefSeq" id="WP_092009454.1">
    <property type="nucleotide sequence ID" value="NZ_FOYW01000001.1"/>
</dbReference>
<dbReference type="AlphaFoldDB" id="A0A1I6H9F2"/>
<gene>
    <name evidence="2" type="ORF">SAMN05216203_1014</name>
</gene>
<sequence>MKEKFDRFYGHKVTIITLSYNDFSRIERTIRSVFDQDIFMSRDVEYIIADDGSDNYNYDFLVSKVSEYCCNEKIHCSFLIYSNEKNLGTVKSFNKAVSLSSGDIIIPLSSGDEFYNKSSVSTILRAFESSNFQMLTAFREILSNDQAISVRPVRRDAELLKKGDRKETLKALAVKGNFISGACTYYQKKFLQEMGGFDEDFVLLEDYPLYLKALKKGYSIGFIDRITMKHQIGGVSMSGRRKDVHPELINDFAKVREWITKNIPMTKRDRRYFNFFQVKSRKQRLSPKTILFGFDCFAVWLCLYIYDGVKDKINK</sequence>
<dbReference type="Proteomes" id="UP000198644">
    <property type="component" value="Unassembled WGS sequence"/>
</dbReference>
<dbReference type="SUPFAM" id="SSF53448">
    <property type="entry name" value="Nucleotide-diphospho-sugar transferases"/>
    <property type="match status" value="1"/>
</dbReference>
<accession>A0A1I6H9F2</accession>
<name>A0A1I6H9F2_9GAMM</name>
<dbReference type="Pfam" id="PF00535">
    <property type="entry name" value="Glycos_transf_2"/>
    <property type="match status" value="1"/>
</dbReference>
<dbReference type="GO" id="GO:0016740">
    <property type="term" value="F:transferase activity"/>
    <property type="evidence" value="ECO:0007669"/>
    <property type="project" value="UniProtKB-KW"/>
</dbReference>
<dbReference type="OrthoDB" id="9802649at2"/>
<organism evidence="2 3">
    <name type="scientific">Marinobacter daqiaonensis</name>
    <dbReference type="NCBI Taxonomy" id="650891"/>
    <lineage>
        <taxon>Bacteria</taxon>
        <taxon>Pseudomonadati</taxon>
        <taxon>Pseudomonadota</taxon>
        <taxon>Gammaproteobacteria</taxon>
        <taxon>Pseudomonadales</taxon>
        <taxon>Marinobacteraceae</taxon>
        <taxon>Marinobacter</taxon>
    </lineage>
</organism>
<evidence type="ECO:0000313" key="2">
    <source>
        <dbReference type="EMBL" id="SFR51008.1"/>
    </source>
</evidence>
<dbReference type="PANTHER" id="PTHR43685">
    <property type="entry name" value="GLYCOSYLTRANSFERASE"/>
    <property type="match status" value="1"/>
</dbReference>
<keyword evidence="3" id="KW-1185">Reference proteome</keyword>
<dbReference type="InterPro" id="IPR050834">
    <property type="entry name" value="Glycosyltransf_2"/>
</dbReference>
<dbReference type="Gene3D" id="3.90.550.10">
    <property type="entry name" value="Spore Coat Polysaccharide Biosynthesis Protein SpsA, Chain A"/>
    <property type="match status" value="1"/>
</dbReference>
<dbReference type="PANTHER" id="PTHR43685:SF2">
    <property type="entry name" value="GLYCOSYLTRANSFERASE 2-LIKE DOMAIN-CONTAINING PROTEIN"/>
    <property type="match status" value="1"/>
</dbReference>